<evidence type="ECO:0000256" key="4">
    <source>
        <dbReference type="ARBA" id="ARBA00022452"/>
    </source>
</evidence>
<dbReference type="Pfam" id="PF13954">
    <property type="entry name" value="PapC_N"/>
    <property type="match status" value="1"/>
</dbReference>
<keyword evidence="3 9" id="KW-0813">Transport</keyword>
<evidence type="ECO:0000259" key="10">
    <source>
        <dbReference type="Pfam" id="PF13953"/>
    </source>
</evidence>
<dbReference type="PROSITE" id="PS01151">
    <property type="entry name" value="FIMBRIAL_USHER"/>
    <property type="match status" value="1"/>
</dbReference>
<dbReference type="Gene3D" id="2.60.40.2610">
    <property type="entry name" value="Outer membrane usher protein FimD, plug domain"/>
    <property type="match status" value="1"/>
</dbReference>
<dbReference type="InterPro" id="IPR037224">
    <property type="entry name" value="PapC_N_sf"/>
</dbReference>
<dbReference type="NCBIfam" id="NF011745">
    <property type="entry name" value="PRK15198.1"/>
    <property type="match status" value="1"/>
</dbReference>
<evidence type="ECO:0000256" key="3">
    <source>
        <dbReference type="ARBA" id="ARBA00022448"/>
    </source>
</evidence>
<dbReference type="RefSeq" id="WP_266131097.1">
    <property type="nucleotide sequence ID" value="NZ_JAPKMY010000008.1"/>
</dbReference>
<name>A0A9X3DVT5_9GAMM</name>
<dbReference type="Gene3D" id="3.10.20.410">
    <property type="match status" value="1"/>
</dbReference>
<dbReference type="SUPFAM" id="SSF141729">
    <property type="entry name" value="FimD N-terminal domain-like"/>
    <property type="match status" value="1"/>
</dbReference>
<evidence type="ECO:0000256" key="8">
    <source>
        <dbReference type="ARBA" id="ARBA00023237"/>
    </source>
</evidence>
<evidence type="ECO:0000259" key="11">
    <source>
        <dbReference type="Pfam" id="PF13954"/>
    </source>
</evidence>
<evidence type="ECO:0000256" key="9">
    <source>
        <dbReference type="RuleBase" id="RU003884"/>
    </source>
</evidence>
<dbReference type="GO" id="GO:0009297">
    <property type="term" value="P:pilus assembly"/>
    <property type="evidence" value="ECO:0007669"/>
    <property type="project" value="InterPro"/>
</dbReference>
<dbReference type="FunFam" id="2.60.40.3110:FF:000001">
    <property type="entry name" value="Putative fimbrial outer membrane usher"/>
    <property type="match status" value="1"/>
</dbReference>
<feature type="domain" description="PapC-like C-terminal" evidence="10">
    <location>
        <begin position="794"/>
        <end position="857"/>
    </location>
</feature>
<gene>
    <name evidence="12" type="primary">fimD</name>
    <name evidence="12" type="ORF">OSH00_14935</name>
</gene>
<dbReference type="InterPro" id="IPR025885">
    <property type="entry name" value="PapC_N"/>
</dbReference>
<evidence type="ECO:0000256" key="7">
    <source>
        <dbReference type="ARBA" id="ARBA00023136"/>
    </source>
</evidence>
<dbReference type="InterPro" id="IPR043142">
    <property type="entry name" value="PapC-like_C_sf"/>
</dbReference>
<dbReference type="GO" id="GO:0009279">
    <property type="term" value="C:cell outer membrane"/>
    <property type="evidence" value="ECO:0007669"/>
    <property type="project" value="UniProtKB-SubCell"/>
</dbReference>
<dbReference type="Proteomes" id="UP001146019">
    <property type="component" value="Unassembled WGS sequence"/>
</dbReference>
<keyword evidence="6" id="KW-0732">Signal</keyword>
<comment type="subcellular location">
    <subcellularLocation>
        <location evidence="1 9">Cell outer membrane</location>
        <topology evidence="1 9">Multi-pass membrane protein</topology>
    </subcellularLocation>
</comment>
<evidence type="ECO:0000256" key="5">
    <source>
        <dbReference type="ARBA" id="ARBA00022692"/>
    </source>
</evidence>
<dbReference type="PANTHER" id="PTHR30451:SF6">
    <property type="entry name" value="OUTER MEMBRANE USHER PROTEIN SFMD"/>
    <property type="match status" value="1"/>
</dbReference>
<keyword evidence="5 9" id="KW-0812">Transmembrane</keyword>
<keyword evidence="4" id="KW-1134">Transmembrane beta strand</keyword>
<comment type="similarity">
    <text evidence="2 9">Belongs to the fimbrial export usher family.</text>
</comment>
<evidence type="ECO:0000313" key="13">
    <source>
        <dbReference type="Proteomes" id="UP001146019"/>
    </source>
</evidence>
<feature type="domain" description="PapC N-terminal" evidence="11">
    <location>
        <begin position="45"/>
        <end position="193"/>
    </location>
</feature>
<keyword evidence="13" id="KW-1185">Reference proteome</keyword>
<protein>
    <submittedName>
        <fullName evidence="12">Outer membrane usher protein FimD</fullName>
    </submittedName>
</protein>
<sequence>MYSLQMVSPDPLRFGQRLKTLPLCVLVAMSASVTVSEDAFAKQVFNPAFLKDDLSNSQISDLSKFEDSSYQMPGIYRVEVVANDQAMFTRDVNFIEKTDTENKSKLFPCFDMKTLESFGINTAAYEKFNEVKDQRCVDFTSIIEGADTTFIFDKQKLIVSLPQAALKNQIRGYIPPDQWEEGINGLFLNYSLSGYNSSKTDSNGLFLGIDTGLNIGSWQLRHSGSWNQTSSLGNSSNEWNSLRTYVQKTLIPIKSNLLIGDGFTSNEIFDSFGFRGAHLSTANEMYPDSQQGYAPTVRGVAKTNARVVIKQNGFIIQQSNVAPGPFVIADLNPTSISGDLQVSIEENDGTVQSYTVPYSSLPILQREGRTKYSVMAGEFRSGRQSQDNPNVFQATISHGLKKGISVYAGAQIADDYTGGVVGVGSNLGNYGAVSFDVSHANSTLVDGSKHSGQSVRFLYSKSLLKTGTTFQLLGYRYSTKGFYTLNDVAYSQMSGYNYSETHDGNQGIVPVITDYYNLSHPKKGRFEVNLSHSFGQYGSIYASGNQQTYWGTNDKNEWLQAGYANNWKGVNYSFSMSRNKMAQVNETNNMFMANVSFPLDRAIRKAKFEDPAIGNLYGNFSTNQNTNGSDTYLAGLSGTLLKDRNLSFSMNQGHASGQGNTSSLNVNYRGTYGNIGGGYSYDANSDRFSYNASGGVLAHQDGVTFGQPIGDTAILVKAPGAAGVRLENYTGVKTDWRGYAIVPYATEYRMNRVALDTNSFSNNLEISNNVDNVVPIKGAITRATFKPSLGLRALVTLKYQGKPVAYASSVTEAETSAYGVVAEDGAAYMTGLPVKGTLKVNWGVEERQNCAANYDISSMDLNQAVLQFELDCH</sequence>
<dbReference type="GO" id="GO:0015473">
    <property type="term" value="F:fimbrial usher porin activity"/>
    <property type="evidence" value="ECO:0007669"/>
    <property type="project" value="InterPro"/>
</dbReference>
<dbReference type="PANTHER" id="PTHR30451">
    <property type="entry name" value="OUTER MEMBRANE USHER PROTEIN"/>
    <property type="match status" value="1"/>
</dbReference>
<dbReference type="Gene3D" id="2.60.40.3110">
    <property type="match status" value="1"/>
</dbReference>
<keyword evidence="7 9" id="KW-0472">Membrane</keyword>
<evidence type="ECO:0000256" key="2">
    <source>
        <dbReference type="ARBA" id="ARBA00008064"/>
    </source>
</evidence>
<evidence type="ECO:0000256" key="6">
    <source>
        <dbReference type="ARBA" id="ARBA00022729"/>
    </source>
</evidence>
<evidence type="ECO:0000256" key="1">
    <source>
        <dbReference type="ARBA" id="ARBA00004571"/>
    </source>
</evidence>
<dbReference type="Pfam" id="PF00577">
    <property type="entry name" value="Usher"/>
    <property type="match status" value="1"/>
</dbReference>
<dbReference type="InterPro" id="IPR000015">
    <property type="entry name" value="Fimb_usher"/>
</dbReference>
<keyword evidence="9" id="KW-1029">Fimbrium biogenesis</keyword>
<dbReference type="EMBL" id="JAPKMY010000008">
    <property type="protein sequence ID" value="MCX5469023.1"/>
    <property type="molecule type" value="Genomic_DNA"/>
</dbReference>
<dbReference type="AlphaFoldDB" id="A0A9X3DVT5"/>
<keyword evidence="8 9" id="KW-0998">Cell outer membrane</keyword>
<evidence type="ECO:0000313" key="12">
    <source>
        <dbReference type="EMBL" id="MCX5469023.1"/>
    </source>
</evidence>
<dbReference type="Gene3D" id="2.60.40.2070">
    <property type="match status" value="1"/>
</dbReference>
<reference evidence="12" key="1">
    <citation type="submission" date="2022-11" db="EMBL/GenBank/DDBJ databases">
        <title>Biodiversity and phylogenetic relationships of bacteria.</title>
        <authorList>
            <person name="Machado R.A.R."/>
            <person name="Bhat A."/>
            <person name="Loulou A."/>
            <person name="Kallel S."/>
        </authorList>
    </citation>
    <scope>NUCLEOTIDE SEQUENCE</scope>
    <source>
        <strain evidence="12">A-IN1</strain>
    </source>
</reference>
<dbReference type="InterPro" id="IPR018030">
    <property type="entry name" value="Fimbrial_membr_usher_CS"/>
</dbReference>
<dbReference type="InterPro" id="IPR025949">
    <property type="entry name" value="PapC-like_C"/>
</dbReference>
<comment type="caution">
    <text evidence="12">The sequence shown here is derived from an EMBL/GenBank/DDBJ whole genome shotgun (WGS) entry which is preliminary data.</text>
</comment>
<dbReference type="Pfam" id="PF13953">
    <property type="entry name" value="PapC_C"/>
    <property type="match status" value="1"/>
</dbReference>
<dbReference type="InterPro" id="IPR042186">
    <property type="entry name" value="FimD_plug_dom"/>
</dbReference>
<accession>A0A9X3DVT5</accession>
<dbReference type="FunFam" id="2.60.40.2610:FF:000001">
    <property type="entry name" value="Outer membrane fimbrial usher protein"/>
    <property type="match status" value="1"/>
</dbReference>
<proteinExistence type="inferred from homology"/>
<organism evidence="12 13">
    <name type="scientific">Acinetobacter nematophilus</name>
    <dbReference type="NCBI Taxonomy" id="2994642"/>
    <lineage>
        <taxon>Bacteria</taxon>
        <taxon>Pseudomonadati</taxon>
        <taxon>Pseudomonadota</taxon>
        <taxon>Gammaproteobacteria</taxon>
        <taxon>Moraxellales</taxon>
        <taxon>Moraxellaceae</taxon>
        <taxon>Acinetobacter</taxon>
    </lineage>
</organism>